<evidence type="ECO:0000313" key="2">
    <source>
        <dbReference type="Proteomes" id="UP000807504"/>
    </source>
</evidence>
<gene>
    <name evidence="1" type="ORF">HNY73_003128</name>
</gene>
<evidence type="ECO:0000313" key="1">
    <source>
        <dbReference type="EMBL" id="KAF8795257.1"/>
    </source>
</evidence>
<sequence length="137" mass="15892">MWRLTRKRIRTCCNVVTLYGTLNEKTTTTVWNILPRAESDGWEWKSIPTVLYAHMSNVVTRNLFNTYKYKMLKKIVITLRQVGRAYDVQQDMTITGEPSKSKINGKISTLRSTLMPGKDLSFTQKKLEEEKIIITST</sequence>
<reference evidence="1" key="1">
    <citation type="journal article" date="2020" name="bioRxiv">
        <title>Chromosome-level reference genome of the European wasp spider Argiope bruennichi: a resource for studies on range expansion and evolutionary adaptation.</title>
        <authorList>
            <person name="Sheffer M.M."/>
            <person name="Hoppe A."/>
            <person name="Krehenwinkel H."/>
            <person name="Uhl G."/>
            <person name="Kuss A.W."/>
            <person name="Jensen L."/>
            <person name="Jensen C."/>
            <person name="Gillespie R.G."/>
            <person name="Hoff K.J."/>
            <person name="Prost S."/>
        </authorList>
    </citation>
    <scope>NUCLEOTIDE SEQUENCE</scope>
</reference>
<dbReference type="AlphaFoldDB" id="A0A8T0FVW7"/>
<keyword evidence="2" id="KW-1185">Reference proteome</keyword>
<comment type="caution">
    <text evidence="1">The sequence shown here is derived from an EMBL/GenBank/DDBJ whole genome shotgun (WGS) entry which is preliminary data.</text>
</comment>
<organism evidence="1 2">
    <name type="scientific">Argiope bruennichi</name>
    <name type="common">Wasp spider</name>
    <name type="synonym">Aranea bruennichi</name>
    <dbReference type="NCBI Taxonomy" id="94029"/>
    <lineage>
        <taxon>Eukaryota</taxon>
        <taxon>Metazoa</taxon>
        <taxon>Ecdysozoa</taxon>
        <taxon>Arthropoda</taxon>
        <taxon>Chelicerata</taxon>
        <taxon>Arachnida</taxon>
        <taxon>Araneae</taxon>
        <taxon>Araneomorphae</taxon>
        <taxon>Entelegynae</taxon>
        <taxon>Araneoidea</taxon>
        <taxon>Araneidae</taxon>
        <taxon>Argiope</taxon>
    </lineage>
</organism>
<name>A0A8T0FVW7_ARGBR</name>
<dbReference type="Proteomes" id="UP000807504">
    <property type="component" value="Unassembled WGS sequence"/>
</dbReference>
<dbReference type="EMBL" id="JABXBU010000002">
    <property type="protein sequence ID" value="KAF8795257.1"/>
    <property type="molecule type" value="Genomic_DNA"/>
</dbReference>
<reference evidence="1" key="2">
    <citation type="submission" date="2020-06" db="EMBL/GenBank/DDBJ databases">
        <authorList>
            <person name="Sheffer M."/>
        </authorList>
    </citation>
    <scope>NUCLEOTIDE SEQUENCE</scope>
</reference>
<accession>A0A8T0FVW7</accession>
<proteinExistence type="predicted"/>
<protein>
    <submittedName>
        <fullName evidence="1">Uncharacterized protein</fullName>
    </submittedName>
</protein>